<keyword evidence="5" id="KW-0539">Nucleus</keyword>
<feature type="domain" description="C2H2-type" evidence="8">
    <location>
        <begin position="432"/>
        <end position="459"/>
    </location>
</feature>
<feature type="domain" description="C2H2-type" evidence="8">
    <location>
        <begin position="460"/>
        <end position="483"/>
    </location>
</feature>
<feature type="compositionally biased region" description="Basic and acidic residues" evidence="7">
    <location>
        <begin position="32"/>
        <end position="50"/>
    </location>
</feature>
<sequence length="487" mass="56180">MNLCSQSGNVRRSTRIVTKACTAKAVDSKCKAEASSAKKVDSKRKSEAGCRKKATRKRKRAAGTTKKDTDNEELESVANEGTIEVSSSDDNDEIGTRKPDSVVNEETILTAEAGSSGNKTEIDNVKVYKEKLVPSDVSKLEKHLHNIRTILKYSNATAIRRHIDVGYTCLHCPKSFPQPMDLKNHTLLEHANVLIPEYLKSTRLSTYVIKLDITSLRCNVCCQGFAQLEDFVEHLRNSHNKEYHMDVDSHILPFKFDGGPLTCALCPRTFNHFKDLQEHMSSHYANFTCEDCPAQFVNKHGLLRHTTRMHVYGNSICDFCSKVFETRDKRLKHEQAVHNVKPLRYKCQQCFEKFNSYTKKLNHMVARHGAKPAVYKCTLCERTFKNSSKLSIHKRRDHMLERQHGCAECDARFYSKTDLKKHMVRHAGRREHRCFVCGQHYSRKKIMMEHLRIHAEDRRFKCDHCGRGFVQKITLKDHIRCKHWPFV</sequence>
<feature type="non-terminal residue" evidence="9">
    <location>
        <position position="487"/>
    </location>
</feature>
<dbReference type="PROSITE" id="PS00028">
    <property type="entry name" value="ZINC_FINGER_C2H2_1"/>
    <property type="match status" value="10"/>
</dbReference>
<evidence type="ECO:0000256" key="2">
    <source>
        <dbReference type="ARBA" id="ARBA00022737"/>
    </source>
</evidence>
<dbReference type="InterPro" id="IPR013087">
    <property type="entry name" value="Znf_C2H2_type"/>
</dbReference>
<reference evidence="9" key="1">
    <citation type="submission" date="2022-03" db="EMBL/GenBank/DDBJ databases">
        <authorList>
            <person name="Martin H S."/>
        </authorList>
    </citation>
    <scope>NUCLEOTIDE SEQUENCE</scope>
</reference>
<keyword evidence="1" id="KW-0479">Metal-binding</keyword>
<feature type="domain" description="C2H2-type" evidence="8">
    <location>
        <begin position="261"/>
        <end position="288"/>
    </location>
</feature>
<dbReference type="PROSITE" id="PS50157">
    <property type="entry name" value="ZINC_FINGER_C2H2_2"/>
    <property type="match status" value="9"/>
</dbReference>
<feature type="domain" description="C2H2-type" evidence="8">
    <location>
        <begin position="167"/>
        <end position="192"/>
    </location>
</feature>
<evidence type="ECO:0000256" key="3">
    <source>
        <dbReference type="ARBA" id="ARBA00022771"/>
    </source>
</evidence>
<keyword evidence="4" id="KW-0862">Zinc</keyword>
<name>A0ABN8IN34_9NEOP</name>
<feature type="domain" description="C2H2-type" evidence="8">
    <location>
        <begin position="345"/>
        <end position="372"/>
    </location>
</feature>
<keyword evidence="2" id="KW-0677">Repeat</keyword>
<evidence type="ECO:0000256" key="7">
    <source>
        <dbReference type="SAM" id="MobiDB-lite"/>
    </source>
</evidence>
<evidence type="ECO:0000256" key="6">
    <source>
        <dbReference type="PROSITE-ProRule" id="PRU00042"/>
    </source>
</evidence>
<dbReference type="Pfam" id="PF00096">
    <property type="entry name" value="zf-C2H2"/>
    <property type="match status" value="6"/>
</dbReference>
<dbReference type="InterPro" id="IPR036236">
    <property type="entry name" value="Znf_C2H2_sf"/>
</dbReference>
<dbReference type="EMBL" id="OW152841">
    <property type="protein sequence ID" value="CAH2062237.1"/>
    <property type="molecule type" value="Genomic_DNA"/>
</dbReference>
<dbReference type="PANTHER" id="PTHR24393:SF34">
    <property type="entry name" value="PR_SET DOMAIN 13"/>
    <property type="match status" value="1"/>
</dbReference>
<proteinExistence type="predicted"/>
<keyword evidence="10" id="KW-1185">Reference proteome</keyword>
<keyword evidence="3 6" id="KW-0863">Zinc-finger</keyword>
<evidence type="ECO:0000256" key="1">
    <source>
        <dbReference type="ARBA" id="ARBA00022723"/>
    </source>
</evidence>
<evidence type="ECO:0000256" key="5">
    <source>
        <dbReference type="ARBA" id="ARBA00023242"/>
    </source>
</evidence>
<feature type="region of interest" description="Disordered" evidence="7">
    <location>
        <begin position="32"/>
        <end position="103"/>
    </location>
</feature>
<dbReference type="SUPFAM" id="SSF57667">
    <property type="entry name" value="beta-beta-alpha zinc fingers"/>
    <property type="match status" value="3"/>
</dbReference>
<dbReference type="Proteomes" id="UP000837857">
    <property type="component" value="Chromosome 29"/>
</dbReference>
<evidence type="ECO:0000313" key="9">
    <source>
        <dbReference type="EMBL" id="CAH2062237.1"/>
    </source>
</evidence>
<dbReference type="PANTHER" id="PTHR24393">
    <property type="entry name" value="ZINC FINGER PROTEIN"/>
    <property type="match status" value="1"/>
</dbReference>
<feature type="domain" description="C2H2-type" evidence="8">
    <location>
        <begin position="216"/>
        <end position="244"/>
    </location>
</feature>
<feature type="domain" description="C2H2-type" evidence="8">
    <location>
        <begin position="287"/>
        <end position="310"/>
    </location>
</feature>
<evidence type="ECO:0000259" key="8">
    <source>
        <dbReference type="PROSITE" id="PS50157"/>
    </source>
</evidence>
<gene>
    <name evidence="9" type="ORF">IPOD504_LOCUS11799</name>
</gene>
<dbReference type="SMART" id="SM00355">
    <property type="entry name" value="ZnF_C2H2"/>
    <property type="match status" value="10"/>
</dbReference>
<protein>
    <recommendedName>
        <fullName evidence="8">C2H2-type domain-containing protein</fullName>
    </recommendedName>
</protein>
<feature type="compositionally biased region" description="Basic residues" evidence="7">
    <location>
        <begin position="51"/>
        <end position="61"/>
    </location>
</feature>
<dbReference type="Gene3D" id="3.30.160.60">
    <property type="entry name" value="Classic Zinc Finger"/>
    <property type="match status" value="6"/>
</dbReference>
<evidence type="ECO:0000313" key="10">
    <source>
        <dbReference type="Proteomes" id="UP000837857"/>
    </source>
</evidence>
<evidence type="ECO:0000256" key="4">
    <source>
        <dbReference type="ARBA" id="ARBA00022833"/>
    </source>
</evidence>
<feature type="domain" description="C2H2-type" evidence="8">
    <location>
        <begin position="404"/>
        <end position="431"/>
    </location>
</feature>
<accession>A0ABN8IN34</accession>
<feature type="domain" description="C2H2-type" evidence="8">
    <location>
        <begin position="375"/>
        <end position="403"/>
    </location>
</feature>
<organism evidence="9 10">
    <name type="scientific">Iphiclides podalirius</name>
    <name type="common">scarce swallowtail</name>
    <dbReference type="NCBI Taxonomy" id="110791"/>
    <lineage>
        <taxon>Eukaryota</taxon>
        <taxon>Metazoa</taxon>
        <taxon>Ecdysozoa</taxon>
        <taxon>Arthropoda</taxon>
        <taxon>Hexapoda</taxon>
        <taxon>Insecta</taxon>
        <taxon>Pterygota</taxon>
        <taxon>Neoptera</taxon>
        <taxon>Endopterygota</taxon>
        <taxon>Lepidoptera</taxon>
        <taxon>Glossata</taxon>
        <taxon>Ditrysia</taxon>
        <taxon>Papilionoidea</taxon>
        <taxon>Papilionidae</taxon>
        <taxon>Papilioninae</taxon>
        <taxon>Iphiclides</taxon>
    </lineage>
</organism>